<keyword evidence="1" id="KW-0812">Transmembrane</keyword>
<evidence type="ECO:0000313" key="2">
    <source>
        <dbReference type="EMBL" id="ALS73899.1"/>
    </source>
</evidence>
<dbReference type="EMBL" id="CP013659">
    <property type="protein sequence ID" value="ALS73899.1"/>
    <property type="molecule type" value="Genomic_DNA"/>
</dbReference>
<accession>A0A0U2Z1Z0</accession>
<dbReference type="KEGG" id="prt:AUC31_00940"/>
<protein>
    <submittedName>
        <fullName evidence="2">Uncharacterized protein</fullName>
    </submittedName>
</protein>
<feature type="transmembrane region" description="Helical" evidence="1">
    <location>
        <begin position="25"/>
        <end position="43"/>
    </location>
</feature>
<dbReference type="RefSeq" id="WP_058380608.1">
    <property type="nucleotide sequence ID" value="NZ_CP013659.2"/>
</dbReference>
<feature type="transmembrane region" description="Helical" evidence="1">
    <location>
        <begin position="55"/>
        <end position="73"/>
    </location>
</feature>
<reference evidence="2" key="1">
    <citation type="submission" date="2016-01" db="EMBL/GenBank/DDBJ databases">
        <title>Complete genome of Planococcus rifietoensis type strain M8.</title>
        <authorList>
            <person name="See-Too W.S."/>
        </authorList>
    </citation>
    <scope>NUCLEOTIDE SEQUENCE [LARGE SCALE GENOMIC DNA]</scope>
    <source>
        <strain evidence="2">M8</strain>
    </source>
</reference>
<dbReference type="Proteomes" id="UP000067683">
    <property type="component" value="Chromosome"/>
</dbReference>
<keyword evidence="1" id="KW-1133">Transmembrane helix</keyword>
<proteinExistence type="predicted"/>
<gene>
    <name evidence="2" type="ORF">AUC31_00940</name>
</gene>
<organism evidence="2 3">
    <name type="scientific">Planococcus rifietoensis</name>
    <dbReference type="NCBI Taxonomy" id="200991"/>
    <lineage>
        <taxon>Bacteria</taxon>
        <taxon>Bacillati</taxon>
        <taxon>Bacillota</taxon>
        <taxon>Bacilli</taxon>
        <taxon>Bacillales</taxon>
        <taxon>Caryophanaceae</taxon>
        <taxon>Planococcus</taxon>
    </lineage>
</organism>
<keyword evidence="1" id="KW-0472">Membrane</keyword>
<feature type="transmembrane region" description="Helical" evidence="1">
    <location>
        <begin position="79"/>
        <end position="99"/>
    </location>
</feature>
<sequence length="108" mass="12375">MKTLLLYLVPLIVYALMNNLVNDSFTWPQYLILLFAFLAFQLGRLRYPKNEVPPAAKVTQAVFYVLTVAIIFRDKYLDAGLINLMIVLVAVFVIVEWIIAKPQQKTNA</sequence>
<evidence type="ECO:0000313" key="3">
    <source>
        <dbReference type="Proteomes" id="UP000067683"/>
    </source>
</evidence>
<keyword evidence="3" id="KW-1185">Reference proteome</keyword>
<dbReference type="OrthoDB" id="2427957at2"/>
<evidence type="ECO:0000256" key="1">
    <source>
        <dbReference type="SAM" id="Phobius"/>
    </source>
</evidence>
<dbReference type="STRING" id="200991.AUC31_00940"/>
<name>A0A0U2Z1Z0_9BACL</name>
<dbReference type="AlphaFoldDB" id="A0A0U2Z1Z0"/>